<keyword evidence="6 9" id="KW-0378">Hydrolase</keyword>
<feature type="domain" description="Inhibitor I9" evidence="12">
    <location>
        <begin position="111"/>
        <end position="195"/>
    </location>
</feature>
<keyword evidence="10" id="KW-1133">Transmembrane helix</keyword>
<dbReference type="InterPro" id="IPR034197">
    <property type="entry name" value="Peptidases_S8_3"/>
</dbReference>
<feature type="active site" description="Charge relay system" evidence="8 9">
    <location>
        <position position="229"/>
    </location>
</feature>
<reference evidence="14 15" key="1">
    <citation type="submission" date="2024-01" db="EMBL/GenBank/DDBJ databases">
        <title>The genomes of 5 underutilized Papilionoideae crops provide insights into root nodulation and disease resistance.</title>
        <authorList>
            <person name="Yuan L."/>
        </authorList>
    </citation>
    <scope>NUCLEOTIDE SEQUENCE [LARGE SCALE GENOMIC DNA]</scope>
    <source>
        <strain evidence="14">LY-2023</strain>
        <tissue evidence="14">Leaf</tissue>
    </source>
</reference>
<keyword evidence="4 9" id="KW-0645">Protease</keyword>
<evidence type="ECO:0000256" key="6">
    <source>
        <dbReference type="ARBA" id="ARBA00022801"/>
    </source>
</evidence>
<dbReference type="InterPro" id="IPR041469">
    <property type="entry name" value="Subtilisin-like_FN3"/>
</dbReference>
<dbReference type="Gene3D" id="3.30.70.80">
    <property type="entry name" value="Peptidase S8 propeptide/proteinase inhibitor I9"/>
    <property type="match status" value="1"/>
</dbReference>
<dbReference type="GO" id="GO:0009609">
    <property type="term" value="P:response to symbiotic bacterium"/>
    <property type="evidence" value="ECO:0007669"/>
    <property type="project" value="UniProtKB-ARBA"/>
</dbReference>
<keyword evidence="7 9" id="KW-0720">Serine protease</keyword>
<comment type="subcellular location">
    <subcellularLocation>
        <location evidence="1">Secreted</location>
    </subcellularLocation>
</comment>
<dbReference type="InterPro" id="IPR036852">
    <property type="entry name" value="Peptidase_S8/S53_dom_sf"/>
</dbReference>
<dbReference type="Proteomes" id="UP001359559">
    <property type="component" value="Unassembled WGS sequence"/>
</dbReference>
<dbReference type="CDD" id="cd02120">
    <property type="entry name" value="PA_subtilisin_like"/>
    <property type="match status" value="1"/>
</dbReference>
<evidence type="ECO:0000256" key="3">
    <source>
        <dbReference type="ARBA" id="ARBA00022525"/>
    </source>
</evidence>
<dbReference type="FunFam" id="3.30.70.80:FF:000002">
    <property type="entry name" value="Subtilisin-like protease SBT5.3"/>
    <property type="match status" value="1"/>
</dbReference>
<evidence type="ECO:0000256" key="1">
    <source>
        <dbReference type="ARBA" id="ARBA00004613"/>
    </source>
</evidence>
<protein>
    <submittedName>
        <fullName evidence="14">Uncharacterized protein</fullName>
    </submittedName>
</protein>
<accession>A0AAN9JAA9</accession>
<dbReference type="CDD" id="cd04852">
    <property type="entry name" value="Peptidases_S8_3"/>
    <property type="match status" value="1"/>
</dbReference>
<dbReference type="EMBL" id="JAYKXN010000004">
    <property type="protein sequence ID" value="KAK7295275.1"/>
    <property type="molecule type" value="Genomic_DNA"/>
</dbReference>
<dbReference type="InterPro" id="IPR023828">
    <property type="entry name" value="Peptidase_S8_Ser-AS"/>
</dbReference>
<dbReference type="InterPro" id="IPR000209">
    <property type="entry name" value="Peptidase_S8/S53_dom"/>
</dbReference>
<name>A0AAN9JAA9_CLITE</name>
<feature type="active site" description="Charge relay system" evidence="8 9">
    <location>
        <position position="646"/>
    </location>
</feature>
<evidence type="ECO:0000259" key="11">
    <source>
        <dbReference type="Pfam" id="PF00082"/>
    </source>
</evidence>
<comment type="similarity">
    <text evidence="2 9">Belongs to the peptidase S8 family.</text>
</comment>
<dbReference type="GO" id="GO:0009610">
    <property type="term" value="P:response to symbiotic fungus"/>
    <property type="evidence" value="ECO:0007669"/>
    <property type="project" value="UniProtKB-ARBA"/>
</dbReference>
<evidence type="ECO:0000256" key="4">
    <source>
        <dbReference type="ARBA" id="ARBA00022670"/>
    </source>
</evidence>
<feature type="domain" description="Peptidase S8/S53" evidence="11">
    <location>
        <begin position="220"/>
        <end position="687"/>
    </location>
</feature>
<feature type="active site" description="Charge relay system" evidence="8 9">
    <location>
        <position position="304"/>
    </location>
</feature>
<evidence type="ECO:0000256" key="5">
    <source>
        <dbReference type="ARBA" id="ARBA00022729"/>
    </source>
</evidence>
<dbReference type="AlphaFoldDB" id="A0AAN9JAA9"/>
<dbReference type="SUPFAM" id="SSF52743">
    <property type="entry name" value="Subtilisin-like"/>
    <property type="match status" value="1"/>
</dbReference>
<evidence type="ECO:0000256" key="2">
    <source>
        <dbReference type="ARBA" id="ARBA00011073"/>
    </source>
</evidence>
<dbReference type="GO" id="GO:0005576">
    <property type="term" value="C:extracellular region"/>
    <property type="evidence" value="ECO:0007669"/>
    <property type="project" value="UniProtKB-SubCell"/>
</dbReference>
<evidence type="ECO:0000259" key="13">
    <source>
        <dbReference type="Pfam" id="PF17766"/>
    </source>
</evidence>
<keyword evidence="3" id="KW-0964">Secreted</keyword>
<evidence type="ECO:0000256" key="9">
    <source>
        <dbReference type="PROSITE-ProRule" id="PRU01240"/>
    </source>
</evidence>
<evidence type="ECO:0000256" key="10">
    <source>
        <dbReference type="SAM" id="Phobius"/>
    </source>
</evidence>
<organism evidence="14 15">
    <name type="scientific">Clitoria ternatea</name>
    <name type="common">Butterfly pea</name>
    <dbReference type="NCBI Taxonomy" id="43366"/>
    <lineage>
        <taxon>Eukaryota</taxon>
        <taxon>Viridiplantae</taxon>
        <taxon>Streptophyta</taxon>
        <taxon>Embryophyta</taxon>
        <taxon>Tracheophyta</taxon>
        <taxon>Spermatophyta</taxon>
        <taxon>Magnoliopsida</taxon>
        <taxon>eudicotyledons</taxon>
        <taxon>Gunneridae</taxon>
        <taxon>Pentapetalae</taxon>
        <taxon>rosids</taxon>
        <taxon>fabids</taxon>
        <taxon>Fabales</taxon>
        <taxon>Fabaceae</taxon>
        <taxon>Papilionoideae</taxon>
        <taxon>50 kb inversion clade</taxon>
        <taxon>NPAAA clade</taxon>
        <taxon>indigoferoid/millettioid clade</taxon>
        <taxon>Phaseoleae</taxon>
        <taxon>Clitoria</taxon>
    </lineage>
</organism>
<dbReference type="Pfam" id="PF17766">
    <property type="entry name" value="fn3_6"/>
    <property type="match status" value="1"/>
</dbReference>
<dbReference type="InterPro" id="IPR010259">
    <property type="entry name" value="S8pro/Inhibitor_I9"/>
</dbReference>
<dbReference type="Gene3D" id="3.40.50.200">
    <property type="entry name" value="Peptidase S8/S53 domain"/>
    <property type="match status" value="1"/>
</dbReference>
<dbReference type="Gene3D" id="2.60.40.2310">
    <property type="match status" value="1"/>
</dbReference>
<dbReference type="InterPro" id="IPR037045">
    <property type="entry name" value="S8pro/Inhibitor_I9_sf"/>
</dbReference>
<dbReference type="PROSITE" id="PS00138">
    <property type="entry name" value="SUBTILASE_SER"/>
    <property type="match status" value="1"/>
</dbReference>
<dbReference type="Pfam" id="PF00082">
    <property type="entry name" value="Peptidase_S8"/>
    <property type="match status" value="1"/>
</dbReference>
<keyword evidence="15" id="KW-1185">Reference proteome</keyword>
<dbReference type="FunFam" id="3.40.50.200:FF:000006">
    <property type="entry name" value="Subtilisin-like protease SBT1.5"/>
    <property type="match status" value="1"/>
</dbReference>
<dbReference type="PRINTS" id="PR00723">
    <property type="entry name" value="SUBTILISIN"/>
</dbReference>
<evidence type="ECO:0000313" key="14">
    <source>
        <dbReference type="EMBL" id="KAK7295275.1"/>
    </source>
</evidence>
<evidence type="ECO:0000313" key="15">
    <source>
        <dbReference type="Proteomes" id="UP001359559"/>
    </source>
</evidence>
<keyword evidence="10" id="KW-0812">Transmembrane</keyword>
<keyword evidence="5" id="KW-0732">Signal</keyword>
<evidence type="ECO:0000259" key="12">
    <source>
        <dbReference type="Pfam" id="PF05922"/>
    </source>
</evidence>
<dbReference type="PROSITE" id="PS51892">
    <property type="entry name" value="SUBTILASE"/>
    <property type="match status" value="1"/>
</dbReference>
<evidence type="ECO:0000256" key="8">
    <source>
        <dbReference type="PIRSR" id="PIRSR615500-1"/>
    </source>
</evidence>
<dbReference type="InterPro" id="IPR045051">
    <property type="entry name" value="SBT"/>
</dbReference>
<dbReference type="PANTHER" id="PTHR10795">
    <property type="entry name" value="PROPROTEIN CONVERTASE SUBTILISIN/KEXIN"/>
    <property type="match status" value="1"/>
</dbReference>
<dbReference type="InterPro" id="IPR015500">
    <property type="entry name" value="Peptidase_S8_subtilisin-rel"/>
</dbReference>
<comment type="caution">
    <text evidence="14">The sequence shown here is derived from an EMBL/GenBank/DDBJ whole genome shotgun (WGS) entry which is preliminary data.</text>
</comment>
<dbReference type="GO" id="GO:0004252">
    <property type="term" value="F:serine-type endopeptidase activity"/>
    <property type="evidence" value="ECO:0007669"/>
    <property type="project" value="UniProtKB-UniRule"/>
</dbReference>
<dbReference type="Gene3D" id="3.50.30.30">
    <property type="match status" value="1"/>
</dbReference>
<dbReference type="Pfam" id="PF05922">
    <property type="entry name" value="Inhibitor_I9"/>
    <property type="match status" value="1"/>
</dbReference>
<gene>
    <name evidence="14" type="ORF">RJT34_18181</name>
</gene>
<keyword evidence="10" id="KW-0472">Membrane</keyword>
<dbReference type="GO" id="GO:0006508">
    <property type="term" value="P:proteolysis"/>
    <property type="evidence" value="ECO:0007669"/>
    <property type="project" value="UniProtKB-KW"/>
</dbReference>
<proteinExistence type="inferred from homology"/>
<sequence length="858" mass="92404">MRKWDLKFTGPTGRANELWRIKVLKRFLVPNHHPLCFVGAKEGVTSKDTPTLKSTISTEREHVLLLSSLAKEPKTQQKKMGSSILPVHILVSSFLTLILLLNFVDASKKCYIVYLGTHSHGPAPSSLDLETATHSHYELLASILGSHEKATKAIIYSYNRHINGFAAALEDEEAADIAKKPEVVSVFLSKVHKLHTTRSWEFLGLQRNGINTAWQRGRFGENTIIANIDTGVWPESKSFSEEGMGPVPTKWRGGNVCQINKLRPSSNAPCNRKLIGARFFNKAYEAFKGKLPLSQQTARDLVGHGTHTLSTAGGNFVPGANVFGNMGNGTAKGGSPRARVATYKVCWSLTDAASCFGADVLAAIDHAISDGVDIISASVGGPTSLTPEGIFTDEVSIGAFHAISQNVLLVASAGNDGPKPATVANLAPWIFTIAASTLDRDFSSTLTIGNNQKIKGASLFVNTPPNQSFPVILATDAKFANASSRNARFCKAGTLDPRKVNGKIVSCLREGKIKSVAQGLEVLSAGARGMILENQAQNGNTLLAEPHVLSTVSTPENHPKTEVAAHTTATHIRISPARTLLGRRPAPVMASFSSRGPNKLQPSILKPDVTAPGVNILAAYSEFATASNLPSDPRRGFRYNVLQGTSMSSPHVAGIAGLIKTLHPTWSPAAIKSAIMTTASTRDNTNRRIRDAFAKKLADPFAYGSGHVQPNSAIDPGLVYDLSINDYLNFLCASGYDQQLISALNSNRTFICSGSHSITDLNYPSITLPNLDLNAVTVTRTVTNVGPPSTYFAKAQLPGHNIIIIPSSLAFKRIGQKKKFKVIVQATSVTKRGKYHFGELLWTNGKHIVRSPITARRK</sequence>
<feature type="transmembrane region" description="Helical" evidence="10">
    <location>
        <begin position="84"/>
        <end position="104"/>
    </location>
</feature>
<feature type="domain" description="Subtilisin-like protease fibronectin type-III" evidence="13">
    <location>
        <begin position="760"/>
        <end position="854"/>
    </location>
</feature>
<evidence type="ECO:0000256" key="7">
    <source>
        <dbReference type="ARBA" id="ARBA00022825"/>
    </source>
</evidence>